<dbReference type="InterPro" id="IPR011009">
    <property type="entry name" value="Kinase-like_dom_sf"/>
</dbReference>
<dbReference type="InterPro" id="IPR032675">
    <property type="entry name" value="LRR_dom_sf"/>
</dbReference>
<dbReference type="GeneID" id="115741884"/>
<reference evidence="6" key="1">
    <citation type="submission" date="2025-08" db="UniProtKB">
        <authorList>
            <consortium name="RefSeq"/>
        </authorList>
    </citation>
    <scope>IDENTIFICATION</scope>
    <source>
        <tissue evidence="6">Leaf</tissue>
    </source>
</reference>
<dbReference type="RefSeq" id="XP_048138568.1">
    <property type="nucleotide sequence ID" value="XM_048282611.1"/>
</dbReference>
<dbReference type="InterPro" id="IPR001611">
    <property type="entry name" value="Leu-rich_rpt"/>
</dbReference>
<dbReference type="Proteomes" id="UP000827889">
    <property type="component" value="Chromosome 7"/>
</dbReference>
<evidence type="ECO:0000256" key="3">
    <source>
        <dbReference type="ARBA" id="ARBA00022737"/>
    </source>
</evidence>
<gene>
    <name evidence="6" type="primary">LOC115741884</name>
</gene>
<sequence>MGSCLISDRSLLNNLQPALGASSSFFLLFVSSASSTPSTFTAAANSEKQTEALQTWKSSLEGRSQSLLPSWRGNDSCNFVGVACDDYGTITRLNLSNLGMRGTLGGLDFSRLANLISLDISNNKIYSSILEYRLNGSIPSSIGSLTNLTILCLGDNNLFGSLPPEGPFRKAFGIYPELNFIDLSHSYLYGDIPSEIGVLSKLERLNLASNILSGSIPARLFQCTNLLSLNLSKNDLKGSIPPKIGNAQFLDVLDLSRNLLTGRIPQELGKLRVLETMDVSHNGLFGSIPHTLGDMLALTIVDISYNNLEGPLPNVKAFTEAPFEAIRHNKRLCGNVVELAYSIPTEKCDVYSFGVVVLETIMRKHPGDSVCRECSSSSETELPPLLKDMLDQRLTPSRIRLREAEDVVSIAWLAFACLQANPQLRPTMKQVSQELHAQVPLDMPFSAVSLEQLRDLNGRRFRASEGDCKF</sequence>
<name>A0ABM3HPP5_9MYRT</name>
<dbReference type="SUPFAM" id="SSF52058">
    <property type="entry name" value="L domain-like"/>
    <property type="match status" value="1"/>
</dbReference>
<evidence type="ECO:0000256" key="1">
    <source>
        <dbReference type="ARBA" id="ARBA00004370"/>
    </source>
</evidence>
<protein>
    <submittedName>
        <fullName evidence="6">MDIS1-interacting receptor like kinase 2-like</fullName>
    </submittedName>
</protein>
<dbReference type="Pfam" id="PF08263">
    <property type="entry name" value="LRRNT_2"/>
    <property type="match status" value="1"/>
</dbReference>
<dbReference type="Pfam" id="PF00560">
    <property type="entry name" value="LRR_1"/>
    <property type="match status" value="4"/>
</dbReference>
<proteinExistence type="predicted"/>
<evidence type="ECO:0000259" key="4">
    <source>
        <dbReference type="Pfam" id="PF08263"/>
    </source>
</evidence>
<dbReference type="PANTHER" id="PTHR48010:SF5">
    <property type="entry name" value="PROTEIN TOO MANY MOUTHS"/>
    <property type="match status" value="1"/>
</dbReference>
<evidence type="ECO:0000256" key="2">
    <source>
        <dbReference type="ARBA" id="ARBA00022614"/>
    </source>
</evidence>
<keyword evidence="2" id="KW-0433">Leucine-rich repeat</keyword>
<dbReference type="PANTHER" id="PTHR48010">
    <property type="entry name" value="OS05G0588300 PROTEIN"/>
    <property type="match status" value="1"/>
</dbReference>
<evidence type="ECO:0000313" key="5">
    <source>
        <dbReference type="Proteomes" id="UP000827889"/>
    </source>
</evidence>
<dbReference type="InterPro" id="IPR050994">
    <property type="entry name" value="At_inactive_RLKs"/>
</dbReference>
<keyword evidence="5" id="KW-1185">Reference proteome</keyword>
<keyword evidence="3" id="KW-0677">Repeat</keyword>
<feature type="domain" description="Leucine-rich repeat-containing N-terminal plant-type" evidence="4">
    <location>
        <begin position="48"/>
        <end position="85"/>
    </location>
</feature>
<organism evidence="5 6">
    <name type="scientific">Rhodamnia argentea</name>
    <dbReference type="NCBI Taxonomy" id="178133"/>
    <lineage>
        <taxon>Eukaryota</taxon>
        <taxon>Viridiplantae</taxon>
        <taxon>Streptophyta</taxon>
        <taxon>Embryophyta</taxon>
        <taxon>Tracheophyta</taxon>
        <taxon>Spermatophyta</taxon>
        <taxon>Magnoliopsida</taxon>
        <taxon>eudicotyledons</taxon>
        <taxon>Gunneridae</taxon>
        <taxon>Pentapetalae</taxon>
        <taxon>rosids</taxon>
        <taxon>malvids</taxon>
        <taxon>Myrtales</taxon>
        <taxon>Myrtaceae</taxon>
        <taxon>Myrtoideae</taxon>
        <taxon>Myrteae</taxon>
        <taxon>Australasian group</taxon>
        <taxon>Rhodamnia</taxon>
    </lineage>
</organism>
<evidence type="ECO:0000313" key="6">
    <source>
        <dbReference type="RefSeq" id="XP_048138568.1"/>
    </source>
</evidence>
<accession>A0ABM3HPP5</accession>
<dbReference type="Gene3D" id="1.10.510.10">
    <property type="entry name" value="Transferase(Phosphotransferase) domain 1"/>
    <property type="match status" value="1"/>
</dbReference>
<dbReference type="SUPFAM" id="SSF56112">
    <property type="entry name" value="Protein kinase-like (PK-like)"/>
    <property type="match status" value="1"/>
</dbReference>
<comment type="subcellular location">
    <subcellularLocation>
        <location evidence="1">Membrane</location>
    </subcellularLocation>
</comment>
<dbReference type="Gene3D" id="3.80.10.10">
    <property type="entry name" value="Ribonuclease Inhibitor"/>
    <property type="match status" value="2"/>
</dbReference>
<dbReference type="InterPro" id="IPR013210">
    <property type="entry name" value="LRR_N_plant-typ"/>
</dbReference>